<dbReference type="HAMAP" id="MF_01808">
    <property type="entry name" value="Recomb_XerC_XerD"/>
    <property type="match status" value="1"/>
</dbReference>
<comment type="subunit">
    <text evidence="9">Forms a cyclic heterotetrameric complex composed of two molecules of XerC and two molecules of XerD.</text>
</comment>
<dbReference type="Pfam" id="PF00589">
    <property type="entry name" value="Phage_integrase"/>
    <property type="match status" value="1"/>
</dbReference>
<comment type="subcellular location">
    <subcellularLocation>
        <location evidence="1 9">Cytoplasm</location>
    </subcellularLocation>
</comment>
<keyword evidence="11" id="KW-1185">Reference proteome</keyword>
<dbReference type="PROSITE" id="PS51900">
    <property type="entry name" value="CB"/>
    <property type="match status" value="1"/>
</dbReference>
<feature type="active site" evidence="9">
    <location>
        <position position="262"/>
    </location>
</feature>
<dbReference type="Gene3D" id="1.10.443.10">
    <property type="entry name" value="Intergrase catalytic core"/>
    <property type="match status" value="1"/>
</dbReference>
<sequence>MAGAWAEAVSACLDRLAYERRYSAHTLSAYRRDLEGLARFADGQQCAAPSDMTVELARRYVASLCRAGQGGRTVARALSAARTLYRELGLRANPFRGVKAPRAPRSLPHDLNVDTLQGLFAAPPADDLEVRDLAIAELLYGAGLRLSELLGLRLTDLDFAQGLVRVTGKGRRERLVPMGRAAHAALKAWLPLRPGSDPLGAVFPGASGRPLGARAVQKRLARLGRRRGLDVPLHPHMLRHSFASHVLQSSQDLRAVQELLGHAHLSTTQIYTHLDYQQLARVYDAAHPRARKRTR</sequence>
<dbReference type="InterPro" id="IPR044068">
    <property type="entry name" value="CB"/>
</dbReference>
<dbReference type="PANTHER" id="PTHR30349">
    <property type="entry name" value="PHAGE INTEGRASE-RELATED"/>
    <property type="match status" value="1"/>
</dbReference>
<evidence type="ECO:0000256" key="7">
    <source>
        <dbReference type="ARBA" id="ARBA00023172"/>
    </source>
</evidence>
<name>A0A1C2FZR0_9GAMM</name>
<comment type="similarity">
    <text evidence="9">Belongs to the 'phage' integrase family. XerC subfamily.</text>
</comment>
<dbReference type="EMBL" id="PSYR01000001">
    <property type="protein sequence ID" value="RCN58571.1"/>
    <property type="molecule type" value="Genomic_DNA"/>
</dbReference>
<keyword evidence="7 9" id="KW-0233">DNA recombination</keyword>
<evidence type="ECO:0000256" key="5">
    <source>
        <dbReference type="ARBA" id="ARBA00022908"/>
    </source>
</evidence>
<evidence type="ECO:0000256" key="1">
    <source>
        <dbReference type="ARBA" id="ARBA00004496"/>
    </source>
</evidence>
<dbReference type="OrthoDB" id="9801717at2"/>
<feature type="active site" evidence="9">
    <location>
        <position position="239"/>
    </location>
</feature>
<dbReference type="InterPro" id="IPR002104">
    <property type="entry name" value="Integrase_catalytic"/>
</dbReference>
<feature type="active site" description="O-(3'-phospho-DNA)-tyrosine intermediate" evidence="9">
    <location>
        <position position="271"/>
    </location>
</feature>
<evidence type="ECO:0000313" key="11">
    <source>
        <dbReference type="Proteomes" id="UP000253250"/>
    </source>
</evidence>
<dbReference type="GO" id="GO:0006313">
    <property type="term" value="P:DNA transposition"/>
    <property type="evidence" value="ECO:0007669"/>
    <property type="project" value="UniProtKB-UniRule"/>
</dbReference>
<keyword evidence="4 9" id="KW-0159">Chromosome partition</keyword>
<comment type="function">
    <text evidence="9">Site-specific tyrosine recombinase, which acts by catalyzing the cutting and rejoining of the recombining DNA molecules. The XerC-XerD complex is essential to convert dimers of the bacterial chromosome into monomers to permit their segregation at cell division. It also contributes to the segregational stability of plasmids.</text>
</comment>
<gene>
    <name evidence="9" type="primary">xerC</name>
    <name evidence="10" type="ORF">C4900_01920</name>
</gene>
<dbReference type="Proteomes" id="UP000253250">
    <property type="component" value="Unassembled WGS sequence"/>
</dbReference>
<dbReference type="InterPro" id="IPR010998">
    <property type="entry name" value="Integrase_recombinase_N"/>
</dbReference>
<reference evidence="10 11" key="1">
    <citation type="submission" date="2018-02" db="EMBL/GenBank/DDBJ databases">
        <title>Insights into the biology of acidophilic members of the Acidiferrobacteraceae family derived from comparative genomic analyses.</title>
        <authorList>
            <person name="Issotta F."/>
            <person name="Thyssen C."/>
            <person name="Mena C."/>
            <person name="Moya A."/>
            <person name="Bellenberg S."/>
            <person name="Sproer C."/>
            <person name="Covarrubias P.C."/>
            <person name="Sand W."/>
            <person name="Quatrini R."/>
            <person name="Vera M."/>
        </authorList>
    </citation>
    <scope>NUCLEOTIDE SEQUENCE [LARGE SCALE GENOMIC DNA]</scope>
    <source>
        <strain evidence="11">m-1</strain>
    </source>
</reference>
<keyword evidence="6 9" id="KW-0238">DNA-binding</keyword>
<feature type="active site" evidence="9">
    <location>
        <position position="145"/>
    </location>
</feature>
<protein>
    <recommendedName>
        <fullName evidence="9">Tyrosine recombinase XerC</fullName>
    </recommendedName>
</protein>
<comment type="caution">
    <text evidence="10">The sequence shown here is derived from an EMBL/GenBank/DDBJ whole genome shotgun (WGS) entry which is preliminary data.</text>
</comment>
<dbReference type="AlphaFoldDB" id="A0A1C2FZR0"/>
<dbReference type="Gene3D" id="1.10.150.130">
    <property type="match status" value="1"/>
</dbReference>
<dbReference type="GO" id="GO:0009037">
    <property type="term" value="F:tyrosine-based site-specific recombinase activity"/>
    <property type="evidence" value="ECO:0007669"/>
    <property type="project" value="UniProtKB-UniRule"/>
</dbReference>
<evidence type="ECO:0000313" key="10">
    <source>
        <dbReference type="EMBL" id="RCN58571.1"/>
    </source>
</evidence>
<dbReference type="SUPFAM" id="SSF47823">
    <property type="entry name" value="lambda integrase-like, N-terminal domain"/>
    <property type="match status" value="1"/>
</dbReference>
<keyword evidence="3 9" id="KW-0132">Cell division</keyword>
<dbReference type="PANTHER" id="PTHR30349:SF81">
    <property type="entry name" value="TYROSINE RECOMBINASE XERC"/>
    <property type="match status" value="1"/>
</dbReference>
<evidence type="ECO:0000256" key="3">
    <source>
        <dbReference type="ARBA" id="ARBA00022618"/>
    </source>
</evidence>
<dbReference type="InterPro" id="IPR013762">
    <property type="entry name" value="Integrase-like_cat_sf"/>
</dbReference>
<evidence type="ECO:0000256" key="2">
    <source>
        <dbReference type="ARBA" id="ARBA00022490"/>
    </source>
</evidence>
<dbReference type="RefSeq" id="WP_065971467.1">
    <property type="nucleotide sequence ID" value="NZ_CP080624.1"/>
</dbReference>
<dbReference type="SUPFAM" id="SSF56349">
    <property type="entry name" value="DNA breaking-rejoining enzymes"/>
    <property type="match status" value="1"/>
</dbReference>
<dbReference type="GO" id="GO:0005737">
    <property type="term" value="C:cytoplasm"/>
    <property type="evidence" value="ECO:0007669"/>
    <property type="project" value="UniProtKB-SubCell"/>
</dbReference>
<dbReference type="InterPro" id="IPR050090">
    <property type="entry name" value="Tyrosine_recombinase_XerCD"/>
</dbReference>
<keyword evidence="2 9" id="KW-0963">Cytoplasm</keyword>
<dbReference type="InterPro" id="IPR004107">
    <property type="entry name" value="Integrase_SAM-like_N"/>
</dbReference>
<proteinExistence type="inferred from homology"/>
<feature type="active site" evidence="9">
    <location>
        <position position="236"/>
    </location>
</feature>
<dbReference type="InterPro" id="IPR011010">
    <property type="entry name" value="DNA_brk_join_enz"/>
</dbReference>
<evidence type="ECO:0000256" key="8">
    <source>
        <dbReference type="ARBA" id="ARBA00023306"/>
    </source>
</evidence>
<evidence type="ECO:0000256" key="6">
    <source>
        <dbReference type="ARBA" id="ARBA00023125"/>
    </source>
</evidence>
<dbReference type="GO" id="GO:0051301">
    <property type="term" value="P:cell division"/>
    <property type="evidence" value="ECO:0007669"/>
    <property type="project" value="UniProtKB-KW"/>
</dbReference>
<dbReference type="CDD" id="cd00798">
    <property type="entry name" value="INT_XerDC_C"/>
    <property type="match status" value="1"/>
</dbReference>
<keyword evidence="5 9" id="KW-0229">DNA integration</keyword>
<dbReference type="Pfam" id="PF02899">
    <property type="entry name" value="Phage_int_SAM_1"/>
    <property type="match status" value="1"/>
</dbReference>
<keyword evidence="8 9" id="KW-0131">Cell cycle</keyword>
<dbReference type="InterPro" id="IPR023009">
    <property type="entry name" value="Tyrosine_recombinase_XerC/XerD"/>
</dbReference>
<dbReference type="GO" id="GO:0007059">
    <property type="term" value="P:chromosome segregation"/>
    <property type="evidence" value="ECO:0007669"/>
    <property type="project" value="UniProtKB-UniRule"/>
</dbReference>
<organism evidence="10 11">
    <name type="scientific">Acidiferrobacter thiooxydans</name>
    <dbReference type="NCBI Taxonomy" id="163359"/>
    <lineage>
        <taxon>Bacteria</taxon>
        <taxon>Pseudomonadati</taxon>
        <taxon>Pseudomonadota</taxon>
        <taxon>Gammaproteobacteria</taxon>
        <taxon>Acidiferrobacterales</taxon>
        <taxon>Acidiferrobacteraceae</taxon>
        <taxon>Acidiferrobacter</taxon>
    </lineage>
</organism>
<evidence type="ECO:0000256" key="4">
    <source>
        <dbReference type="ARBA" id="ARBA00022829"/>
    </source>
</evidence>
<evidence type="ECO:0000256" key="9">
    <source>
        <dbReference type="HAMAP-Rule" id="MF_01808"/>
    </source>
</evidence>
<dbReference type="STRING" id="163359.A9R16_15200"/>
<dbReference type="GO" id="GO:0003677">
    <property type="term" value="F:DNA binding"/>
    <property type="evidence" value="ECO:0007669"/>
    <property type="project" value="UniProtKB-UniRule"/>
</dbReference>
<accession>A0A1C2FZR0</accession>
<feature type="active site" evidence="9">
    <location>
        <position position="169"/>
    </location>
</feature>
<dbReference type="PROSITE" id="PS51898">
    <property type="entry name" value="TYR_RECOMBINASE"/>
    <property type="match status" value="1"/>
</dbReference>